<accession>A0A1T5N3E0</accession>
<dbReference type="InterPro" id="IPR039448">
    <property type="entry name" value="Beta_helix"/>
</dbReference>
<evidence type="ECO:0000313" key="3">
    <source>
        <dbReference type="EMBL" id="SKC94679.1"/>
    </source>
</evidence>
<sequence length="468" mass="49992">MRHYITARLSMFTFVSVALALVITTESCNKDQLSQVLPENNPTETAAKPPVGGKQYTLVPDKDGRLVVDGSIYKAGEILNLKGTFSAIVFNNLKGASGSPIIVKNASGTVVKIGNPSWSGGSWATAISFVNCHYVKAGGEKSKSEFVVQGSTQTGREAYFDFTLSQHTDNFEIANVTIQNGGTGIWAKTDPVKGDVSTQYPNSYMENLLIHDVAISGTNNEAFYIGHTALYWNLTANAPYYGAPSGFTSGQEYVQPIKWRNVKIYNNSVSNGGADGIQTAAIDKLEIYGNTVTNWGGQHNSGHNGGILIGGRTTNTNVHDNYVHDGWGELIQFYGSGENGATHIIHNNLLRDNQGDGVSLRGTDKAVVQITNNTIARTGGVSLRINGYFGQTAAQIVKDNAFIQPRVNGGTIVPNAYIYTENGASVTEGTGADANSKFATVADAGVDTNNFYQPKSGSALLTTGYRTN</sequence>
<dbReference type="InterPro" id="IPR011050">
    <property type="entry name" value="Pectin_lyase_fold/virulence"/>
</dbReference>
<evidence type="ECO:0000259" key="2">
    <source>
        <dbReference type="Pfam" id="PF13229"/>
    </source>
</evidence>
<dbReference type="AlphaFoldDB" id="A0A1T5N3E0"/>
<name>A0A1T5N3E0_9BACT</name>
<reference evidence="4" key="1">
    <citation type="submission" date="2017-02" db="EMBL/GenBank/DDBJ databases">
        <authorList>
            <person name="Varghese N."/>
            <person name="Submissions S."/>
        </authorList>
    </citation>
    <scope>NUCLEOTIDE SEQUENCE [LARGE SCALE GENOMIC DNA]</scope>
    <source>
        <strain evidence="4">DSM 18108</strain>
    </source>
</reference>
<dbReference type="Proteomes" id="UP000190166">
    <property type="component" value="Unassembled WGS sequence"/>
</dbReference>
<dbReference type="SUPFAM" id="SSF51126">
    <property type="entry name" value="Pectin lyase-like"/>
    <property type="match status" value="1"/>
</dbReference>
<dbReference type="InterPro" id="IPR012334">
    <property type="entry name" value="Pectin_lyas_fold"/>
</dbReference>
<dbReference type="Gene3D" id="2.160.20.10">
    <property type="entry name" value="Single-stranded right-handed beta-helix, Pectin lyase-like"/>
    <property type="match status" value="1"/>
</dbReference>
<feature type="domain" description="Right handed beta helix" evidence="2">
    <location>
        <begin position="262"/>
        <end position="383"/>
    </location>
</feature>
<organism evidence="3 4">
    <name type="scientific">Chitinophaga ginsengisegetis</name>
    <dbReference type="NCBI Taxonomy" id="393003"/>
    <lineage>
        <taxon>Bacteria</taxon>
        <taxon>Pseudomonadati</taxon>
        <taxon>Bacteroidota</taxon>
        <taxon>Chitinophagia</taxon>
        <taxon>Chitinophagales</taxon>
        <taxon>Chitinophagaceae</taxon>
        <taxon>Chitinophaga</taxon>
    </lineage>
</organism>
<keyword evidence="1" id="KW-0732">Signal</keyword>
<feature type="signal peptide" evidence="1">
    <location>
        <begin position="1"/>
        <end position="20"/>
    </location>
</feature>
<protein>
    <submittedName>
        <fullName evidence="3">Right handed beta helix region</fullName>
    </submittedName>
</protein>
<dbReference type="STRING" id="393003.SAMN05660461_0059"/>
<feature type="chain" id="PRO_5012685154" evidence="1">
    <location>
        <begin position="21"/>
        <end position="468"/>
    </location>
</feature>
<evidence type="ECO:0000256" key="1">
    <source>
        <dbReference type="SAM" id="SignalP"/>
    </source>
</evidence>
<gene>
    <name evidence="3" type="ORF">SAMN05660461_0059</name>
</gene>
<evidence type="ECO:0000313" key="4">
    <source>
        <dbReference type="Proteomes" id="UP000190166"/>
    </source>
</evidence>
<proteinExistence type="predicted"/>
<dbReference type="EMBL" id="FUZZ01000001">
    <property type="protein sequence ID" value="SKC94679.1"/>
    <property type="molecule type" value="Genomic_DNA"/>
</dbReference>
<keyword evidence="4" id="KW-1185">Reference proteome</keyword>
<dbReference type="SMART" id="SM00710">
    <property type="entry name" value="PbH1"/>
    <property type="match status" value="6"/>
</dbReference>
<dbReference type="InterPro" id="IPR006626">
    <property type="entry name" value="PbH1"/>
</dbReference>
<dbReference type="Pfam" id="PF13229">
    <property type="entry name" value="Beta_helix"/>
    <property type="match status" value="1"/>
</dbReference>
<dbReference type="RefSeq" id="WP_227024526.1">
    <property type="nucleotide sequence ID" value="NZ_FUZZ01000001.1"/>
</dbReference>